<keyword evidence="13" id="KW-0594">Phospholipid biosynthesis</keyword>
<dbReference type="InterPro" id="IPR000462">
    <property type="entry name" value="CDP-OH_P_trans"/>
</dbReference>
<accession>A0A9D1LR79</accession>
<evidence type="ECO:0000256" key="16">
    <source>
        <dbReference type="NCBIfam" id="TIGR00560"/>
    </source>
</evidence>
<dbReference type="InterPro" id="IPR004570">
    <property type="entry name" value="Phosphatidylglycerol_P_synth"/>
</dbReference>
<evidence type="ECO:0000256" key="6">
    <source>
        <dbReference type="ARBA" id="ARBA00014944"/>
    </source>
</evidence>
<keyword evidence="12 18" id="KW-0472">Membrane</keyword>
<dbReference type="Proteomes" id="UP000824123">
    <property type="component" value="Unassembled WGS sequence"/>
</dbReference>
<gene>
    <name evidence="19" type="primary">pgsA</name>
    <name evidence="19" type="ORF">IAC59_04645</name>
</gene>
<evidence type="ECO:0000256" key="13">
    <source>
        <dbReference type="ARBA" id="ARBA00023209"/>
    </source>
</evidence>
<evidence type="ECO:0000256" key="3">
    <source>
        <dbReference type="ARBA" id="ARBA00005042"/>
    </source>
</evidence>
<evidence type="ECO:0000256" key="1">
    <source>
        <dbReference type="ARBA" id="ARBA00003973"/>
    </source>
</evidence>
<reference evidence="19" key="1">
    <citation type="submission" date="2020-10" db="EMBL/GenBank/DDBJ databases">
        <authorList>
            <person name="Gilroy R."/>
        </authorList>
    </citation>
    <scope>NUCLEOTIDE SEQUENCE</scope>
    <source>
        <strain evidence="19">ChiSxjej2B14-8506</strain>
    </source>
</reference>
<keyword evidence="11" id="KW-0443">Lipid metabolism</keyword>
<reference evidence="19" key="2">
    <citation type="journal article" date="2021" name="PeerJ">
        <title>Extensive microbial diversity within the chicken gut microbiome revealed by metagenomics and culture.</title>
        <authorList>
            <person name="Gilroy R."/>
            <person name="Ravi A."/>
            <person name="Getino M."/>
            <person name="Pursley I."/>
            <person name="Horton D.L."/>
            <person name="Alikhan N.F."/>
            <person name="Baker D."/>
            <person name="Gharbi K."/>
            <person name="Hall N."/>
            <person name="Watson M."/>
            <person name="Adriaenssens E.M."/>
            <person name="Foster-Nyarko E."/>
            <person name="Jarju S."/>
            <person name="Secka A."/>
            <person name="Antonio M."/>
            <person name="Oren A."/>
            <person name="Chaudhuri R.R."/>
            <person name="La Ragione R."/>
            <person name="Hildebrand F."/>
            <person name="Pallen M.J."/>
        </authorList>
    </citation>
    <scope>NUCLEOTIDE SEQUENCE</scope>
    <source>
        <strain evidence="19">ChiSxjej2B14-8506</strain>
    </source>
</reference>
<evidence type="ECO:0000256" key="18">
    <source>
        <dbReference type="SAM" id="Phobius"/>
    </source>
</evidence>
<evidence type="ECO:0000256" key="14">
    <source>
        <dbReference type="ARBA" id="ARBA00023264"/>
    </source>
</evidence>
<dbReference type="GO" id="GO:0046474">
    <property type="term" value="P:glycerophospholipid biosynthetic process"/>
    <property type="evidence" value="ECO:0007669"/>
    <property type="project" value="TreeGrafter"/>
</dbReference>
<feature type="transmembrane region" description="Helical" evidence="18">
    <location>
        <begin position="83"/>
        <end position="106"/>
    </location>
</feature>
<comment type="similarity">
    <text evidence="4 17">Belongs to the CDP-alcohol phosphatidyltransferase class-I family.</text>
</comment>
<evidence type="ECO:0000256" key="5">
    <source>
        <dbReference type="ARBA" id="ARBA00013170"/>
    </source>
</evidence>
<name>A0A9D1LR79_9FIRM</name>
<keyword evidence="7" id="KW-0444">Lipid biosynthesis</keyword>
<dbReference type="Gene3D" id="1.20.120.1760">
    <property type="match status" value="1"/>
</dbReference>
<comment type="catalytic activity">
    <reaction evidence="15">
        <text>a CDP-1,2-diacyl-sn-glycerol + sn-glycerol 3-phosphate = a 1,2-diacyl-sn-glycero-3-phospho-(1'-sn-glycero-3'-phosphate) + CMP + H(+)</text>
        <dbReference type="Rhea" id="RHEA:12593"/>
        <dbReference type="ChEBI" id="CHEBI:15378"/>
        <dbReference type="ChEBI" id="CHEBI:57597"/>
        <dbReference type="ChEBI" id="CHEBI:58332"/>
        <dbReference type="ChEBI" id="CHEBI:60110"/>
        <dbReference type="ChEBI" id="CHEBI:60377"/>
        <dbReference type="EC" id="2.7.8.5"/>
    </reaction>
</comment>
<evidence type="ECO:0000256" key="11">
    <source>
        <dbReference type="ARBA" id="ARBA00023098"/>
    </source>
</evidence>
<evidence type="ECO:0000256" key="4">
    <source>
        <dbReference type="ARBA" id="ARBA00010441"/>
    </source>
</evidence>
<dbReference type="EC" id="2.7.8.5" evidence="5 16"/>
<organism evidence="19 20">
    <name type="scientific">Candidatus Fimadaptatus faecigallinarum</name>
    <dbReference type="NCBI Taxonomy" id="2840814"/>
    <lineage>
        <taxon>Bacteria</taxon>
        <taxon>Bacillati</taxon>
        <taxon>Bacillota</taxon>
        <taxon>Clostridia</taxon>
        <taxon>Eubacteriales</taxon>
        <taxon>Candidatus Fimadaptatus</taxon>
    </lineage>
</organism>
<dbReference type="PANTHER" id="PTHR14269:SF62">
    <property type="entry name" value="CDP-DIACYLGLYCEROL--GLYCEROL-3-PHOSPHATE 3-PHOSPHATIDYLTRANSFERASE 1, CHLOROPLASTIC"/>
    <property type="match status" value="1"/>
</dbReference>
<dbReference type="GO" id="GO:0016020">
    <property type="term" value="C:membrane"/>
    <property type="evidence" value="ECO:0007669"/>
    <property type="project" value="UniProtKB-SubCell"/>
</dbReference>
<proteinExistence type="inferred from homology"/>
<dbReference type="AlphaFoldDB" id="A0A9D1LR79"/>
<evidence type="ECO:0000256" key="8">
    <source>
        <dbReference type="ARBA" id="ARBA00022679"/>
    </source>
</evidence>
<protein>
    <recommendedName>
        <fullName evidence="6 16">CDP-diacylglycerol--glycerol-3-phosphate 3-phosphatidyltransferase</fullName>
        <ecNumber evidence="5 16">2.7.8.5</ecNumber>
    </recommendedName>
</protein>
<evidence type="ECO:0000256" key="7">
    <source>
        <dbReference type="ARBA" id="ARBA00022516"/>
    </source>
</evidence>
<evidence type="ECO:0000313" key="20">
    <source>
        <dbReference type="Proteomes" id="UP000824123"/>
    </source>
</evidence>
<dbReference type="PIRSF" id="PIRSF000847">
    <property type="entry name" value="Phos_ph_gly_syn"/>
    <property type="match status" value="1"/>
</dbReference>
<evidence type="ECO:0000313" key="19">
    <source>
        <dbReference type="EMBL" id="HIU46528.1"/>
    </source>
</evidence>
<dbReference type="Pfam" id="PF01066">
    <property type="entry name" value="CDP-OH_P_transf"/>
    <property type="match status" value="1"/>
</dbReference>
<evidence type="ECO:0000256" key="2">
    <source>
        <dbReference type="ARBA" id="ARBA00004141"/>
    </source>
</evidence>
<feature type="transmembrane region" description="Helical" evidence="18">
    <location>
        <begin position="148"/>
        <end position="169"/>
    </location>
</feature>
<dbReference type="InterPro" id="IPR048254">
    <property type="entry name" value="CDP_ALCOHOL_P_TRANSF_CS"/>
</dbReference>
<comment type="caution">
    <text evidence="19">The sequence shown here is derived from an EMBL/GenBank/DDBJ whole genome shotgun (WGS) entry which is preliminary data.</text>
</comment>
<dbReference type="GO" id="GO:0008444">
    <property type="term" value="F:CDP-diacylglycerol-glycerol-3-phosphate 3-phosphatidyltransferase activity"/>
    <property type="evidence" value="ECO:0007669"/>
    <property type="project" value="UniProtKB-UniRule"/>
</dbReference>
<comment type="subcellular location">
    <subcellularLocation>
        <location evidence="2">Membrane</location>
        <topology evidence="2">Multi-pass membrane protein</topology>
    </subcellularLocation>
</comment>
<dbReference type="InterPro" id="IPR050324">
    <property type="entry name" value="CDP-alcohol_PTase-I"/>
</dbReference>
<dbReference type="PROSITE" id="PS00379">
    <property type="entry name" value="CDP_ALCOHOL_P_TRANSF"/>
    <property type="match status" value="1"/>
</dbReference>
<dbReference type="InterPro" id="IPR043130">
    <property type="entry name" value="CDP-OH_PTrfase_TM_dom"/>
</dbReference>
<dbReference type="PANTHER" id="PTHR14269">
    <property type="entry name" value="CDP-DIACYLGLYCEROL--GLYCEROL-3-PHOSPHATE 3-PHOSPHATIDYLTRANSFERASE-RELATED"/>
    <property type="match status" value="1"/>
</dbReference>
<evidence type="ECO:0000256" key="17">
    <source>
        <dbReference type="RuleBase" id="RU003750"/>
    </source>
</evidence>
<keyword evidence="8 17" id="KW-0808">Transferase</keyword>
<keyword evidence="10 18" id="KW-1133">Transmembrane helix</keyword>
<evidence type="ECO:0000256" key="12">
    <source>
        <dbReference type="ARBA" id="ARBA00023136"/>
    </source>
</evidence>
<evidence type="ECO:0000256" key="10">
    <source>
        <dbReference type="ARBA" id="ARBA00022989"/>
    </source>
</evidence>
<comment type="pathway">
    <text evidence="3">Phospholipid metabolism; phosphatidylglycerol biosynthesis; phosphatidylglycerol from CDP-diacylglycerol: step 1/2.</text>
</comment>
<feature type="transmembrane region" description="Helical" evidence="18">
    <location>
        <begin position="118"/>
        <end position="142"/>
    </location>
</feature>
<dbReference type="EMBL" id="DVNK01000032">
    <property type="protein sequence ID" value="HIU46528.1"/>
    <property type="molecule type" value="Genomic_DNA"/>
</dbReference>
<sequence length="183" mass="19925">MNVPNALTILRMIMIPLMVYVFQNFGAAPALIVYAAASLTDVLDGYIARKYNQITDFGKLMDPLADKLMVVAMLLMLSLKQYIPIWVLVVVVLKELAMVAGAALLLSGRKVVVMANKLGKAATAAFFVSIVLVCLGDLYLPLRQIGTALIYVAVALSLVAMASYARAYLVQGRNDRTQPDDKK</sequence>
<evidence type="ECO:0000256" key="15">
    <source>
        <dbReference type="ARBA" id="ARBA00048586"/>
    </source>
</evidence>
<keyword evidence="14" id="KW-1208">Phospholipid metabolism</keyword>
<comment type="function">
    <text evidence="1">This protein catalyzes the committed step to the synthesis of the acidic phospholipids.</text>
</comment>
<dbReference type="NCBIfam" id="TIGR00560">
    <property type="entry name" value="pgsA"/>
    <property type="match status" value="1"/>
</dbReference>
<keyword evidence="9 18" id="KW-0812">Transmembrane</keyword>
<feature type="transmembrane region" description="Helical" evidence="18">
    <location>
        <begin position="12"/>
        <end position="37"/>
    </location>
</feature>
<evidence type="ECO:0000256" key="9">
    <source>
        <dbReference type="ARBA" id="ARBA00022692"/>
    </source>
</evidence>